<sequence length="242" mass="26825">MAIDMTIRKEAFKESSPTFFANKNSPLAWEEFLKDTEDFFVHHKKRPTKPSINSHRQQLQSTSTTSRNSKTMATATLPQDFAMRFPQQLTYPPQSHGGNRSAVVVENNNEQGSEHSGAPRESATSGSPGSTDLELSSNQSNFGTSSNISPVSRTASVVFANPTANNFGGNNFGTDANENASNTVITEANSFHRAGNTLFWHFLYSLKRLFVRSHLFTLHNNSQFPTVPDDLSRNVSGWICEF</sequence>
<name>A0A7E4VBT7_PANRE</name>
<dbReference type="WBParaSite" id="Pan_g19051.t1">
    <property type="protein sequence ID" value="Pan_g19051.t1"/>
    <property type="gene ID" value="Pan_g19051"/>
</dbReference>
<accession>A0A7E4VBT7</accession>
<feature type="compositionally biased region" description="Polar residues" evidence="1">
    <location>
        <begin position="122"/>
        <end position="147"/>
    </location>
</feature>
<feature type="compositionally biased region" description="Polar residues" evidence="1">
    <location>
        <begin position="50"/>
        <end position="71"/>
    </location>
</feature>
<reference evidence="3" key="2">
    <citation type="submission" date="2020-10" db="UniProtKB">
        <authorList>
            <consortium name="WormBaseParasite"/>
        </authorList>
    </citation>
    <scope>IDENTIFICATION</scope>
</reference>
<protein>
    <submittedName>
        <fullName evidence="3">Uncharacterized protein</fullName>
    </submittedName>
</protein>
<evidence type="ECO:0000313" key="2">
    <source>
        <dbReference type="Proteomes" id="UP000492821"/>
    </source>
</evidence>
<feature type="region of interest" description="Disordered" evidence="1">
    <location>
        <begin position="45"/>
        <end position="71"/>
    </location>
</feature>
<keyword evidence="2" id="KW-1185">Reference proteome</keyword>
<dbReference type="Proteomes" id="UP000492821">
    <property type="component" value="Unassembled WGS sequence"/>
</dbReference>
<reference evidence="2" key="1">
    <citation type="journal article" date="2013" name="Genetics">
        <title>The draft genome and transcriptome of Panagrellus redivivus are shaped by the harsh demands of a free-living lifestyle.</title>
        <authorList>
            <person name="Srinivasan J."/>
            <person name="Dillman A.R."/>
            <person name="Macchietto M.G."/>
            <person name="Heikkinen L."/>
            <person name="Lakso M."/>
            <person name="Fracchia K.M."/>
            <person name="Antoshechkin I."/>
            <person name="Mortazavi A."/>
            <person name="Wong G."/>
            <person name="Sternberg P.W."/>
        </authorList>
    </citation>
    <scope>NUCLEOTIDE SEQUENCE [LARGE SCALE GENOMIC DNA]</scope>
    <source>
        <strain evidence="2">MT8872</strain>
    </source>
</reference>
<organism evidence="2 3">
    <name type="scientific">Panagrellus redivivus</name>
    <name type="common">Microworm</name>
    <dbReference type="NCBI Taxonomy" id="6233"/>
    <lineage>
        <taxon>Eukaryota</taxon>
        <taxon>Metazoa</taxon>
        <taxon>Ecdysozoa</taxon>
        <taxon>Nematoda</taxon>
        <taxon>Chromadorea</taxon>
        <taxon>Rhabditida</taxon>
        <taxon>Tylenchina</taxon>
        <taxon>Panagrolaimomorpha</taxon>
        <taxon>Panagrolaimoidea</taxon>
        <taxon>Panagrolaimidae</taxon>
        <taxon>Panagrellus</taxon>
    </lineage>
</organism>
<feature type="region of interest" description="Disordered" evidence="1">
    <location>
        <begin position="108"/>
        <end position="147"/>
    </location>
</feature>
<dbReference type="AlphaFoldDB" id="A0A7E4VBT7"/>
<evidence type="ECO:0000256" key="1">
    <source>
        <dbReference type="SAM" id="MobiDB-lite"/>
    </source>
</evidence>
<evidence type="ECO:0000313" key="3">
    <source>
        <dbReference type="WBParaSite" id="Pan_g19051.t1"/>
    </source>
</evidence>
<proteinExistence type="predicted"/>